<reference evidence="3" key="1">
    <citation type="journal article" date="2021" name="Sci. Adv.">
        <title>The American lobster genome reveals insights on longevity, neural, and immune adaptations.</title>
        <authorList>
            <person name="Polinski J.M."/>
            <person name="Zimin A.V."/>
            <person name="Clark K.F."/>
            <person name="Kohn A.B."/>
            <person name="Sadowski N."/>
            <person name="Timp W."/>
            <person name="Ptitsyn A."/>
            <person name="Khanna P."/>
            <person name="Romanova D.Y."/>
            <person name="Williams P."/>
            <person name="Greenwood S.J."/>
            <person name="Moroz L.L."/>
            <person name="Walt D.R."/>
            <person name="Bodnar A.G."/>
        </authorList>
    </citation>
    <scope>NUCLEOTIDE SEQUENCE</scope>
    <source>
        <strain evidence="3">GMGI-L3</strain>
    </source>
</reference>
<name>A0A8J5JHS3_HOMAM</name>
<sequence>MMVPIIIQVVLQHSDEDDEGANNHSQVVLQDSDEDDDGANNHNNQVVLQDSDEDDDGANNHSQVVLQDSDEDDEGANNHSQVVLHDSDEDDDGANNHSQVVLQDSDEQGEGSTHHGQDMATGRANAPAVLADRGRIIGLWQGGMAPADVADAMGVSKKTVQRWITRWQEEGSLTTRPRSCRPRLGFITLRNTCGYVSLTPLPKFHHLWEQMLFPILQRRHLMPPCNTRHALSSSTPTTNFPHRVVLVNPYPNSQLPTIPNYPCCLDLPARIFTGFGTQTRLFWLSGQSGLWPLH</sequence>
<dbReference type="Gene3D" id="1.10.10.10">
    <property type="entry name" value="Winged helix-like DNA-binding domain superfamily/Winged helix DNA-binding domain"/>
    <property type="match status" value="1"/>
</dbReference>
<comment type="subcellular location">
    <subcellularLocation>
        <location evidence="1">Nucleus</location>
    </subcellularLocation>
</comment>
<proteinExistence type="predicted"/>
<organism evidence="3 4">
    <name type="scientific">Homarus americanus</name>
    <name type="common">American lobster</name>
    <dbReference type="NCBI Taxonomy" id="6706"/>
    <lineage>
        <taxon>Eukaryota</taxon>
        <taxon>Metazoa</taxon>
        <taxon>Ecdysozoa</taxon>
        <taxon>Arthropoda</taxon>
        <taxon>Crustacea</taxon>
        <taxon>Multicrustacea</taxon>
        <taxon>Malacostraca</taxon>
        <taxon>Eumalacostraca</taxon>
        <taxon>Eucarida</taxon>
        <taxon>Decapoda</taxon>
        <taxon>Pleocyemata</taxon>
        <taxon>Astacidea</taxon>
        <taxon>Nephropoidea</taxon>
        <taxon>Nephropidae</taxon>
        <taxon>Homarus</taxon>
    </lineage>
</organism>
<dbReference type="Proteomes" id="UP000747542">
    <property type="component" value="Unassembled WGS sequence"/>
</dbReference>
<evidence type="ECO:0000256" key="1">
    <source>
        <dbReference type="ARBA" id="ARBA00004123"/>
    </source>
</evidence>
<feature type="region of interest" description="Disordered" evidence="2">
    <location>
        <begin position="104"/>
        <end position="123"/>
    </location>
</feature>
<dbReference type="InterPro" id="IPR009057">
    <property type="entry name" value="Homeodomain-like_sf"/>
</dbReference>
<dbReference type="EMBL" id="JAHLQT010039062">
    <property type="protein sequence ID" value="KAG7156764.1"/>
    <property type="molecule type" value="Genomic_DNA"/>
</dbReference>
<keyword evidence="4" id="KW-1185">Reference proteome</keyword>
<dbReference type="InterPro" id="IPR036388">
    <property type="entry name" value="WH-like_DNA-bd_sf"/>
</dbReference>
<evidence type="ECO:0000313" key="3">
    <source>
        <dbReference type="EMBL" id="KAG7156764.1"/>
    </source>
</evidence>
<gene>
    <name evidence="3" type="primary">1a-L16</name>
    <name evidence="3" type="ORF">Hamer_G006780</name>
</gene>
<protein>
    <submittedName>
        <fullName evidence="3">Replicase polyprotein 1a-like 16</fullName>
    </submittedName>
</protein>
<accession>A0A8J5JHS3</accession>
<dbReference type="Pfam" id="PF13384">
    <property type="entry name" value="HTH_23"/>
    <property type="match status" value="1"/>
</dbReference>
<evidence type="ECO:0000256" key="2">
    <source>
        <dbReference type="SAM" id="MobiDB-lite"/>
    </source>
</evidence>
<comment type="caution">
    <text evidence="3">The sequence shown here is derived from an EMBL/GenBank/DDBJ whole genome shotgun (WGS) entry which is preliminary data.</text>
</comment>
<dbReference type="SUPFAM" id="SSF46689">
    <property type="entry name" value="Homeodomain-like"/>
    <property type="match status" value="1"/>
</dbReference>
<dbReference type="AlphaFoldDB" id="A0A8J5JHS3"/>
<evidence type="ECO:0000313" key="4">
    <source>
        <dbReference type="Proteomes" id="UP000747542"/>
    </source>
</evidence>
<dbReference type="GO" id="GO:0005634">
    <property type="term" value="C:nucleus"/>
    <property type="evidence" value="ECO:0007669"/>
    <property type="project" value="UniProtKB-SubCell"/>
</dbReference>